<gene>
    <name evidence="1" type="ORF">G5B91_19015</name>
</gene>
<dbReference type="Proteomes" id="UP000501063">
    <property type="component" value="Chromosome"/>
</dbReference>
<accession>A0A6G6IYV8</accession>
<dbReference type="EMBL" id="CP049140">
    <property type="protein sequence ID" value="QIE88249.1"/>
    <property type="molecule type" value="Genomic_DNA"/>
</dbReference>
<dbReference type="AlphaFoldDB" id="A0A6G6IYV8"/>
<proteinExistence type="predicted"/>
<protein>
    <submittedName>
        <fullName evidence="1">Cytochrome C</fullName>
    </submittedName>
</protein>
<dbReference type="Pfam" id="PF09626">
    <property type="entry name" value="DHC"/>
    <property type="match status" value="1"/>
</dbReference>
<evidence type="ECO:0000313" key="1">
    <source>
        <dbReference type="EMBL" id="QIE88249.1"/>
    </source>
</evidence>
<organism evidence="1 2">
    <name type="scientific">Pseudomonas nitroreducens</name>
    <dbReference type="NCBI Taxonomy" id="46680"/>
    <lineage>
        <taxon>Bacteria</taxon>
        <taxon>Pseudomonadati</taxon>
        <taxon>Pseudomonadota</taxon>
        <taxon>Gammaproteobacteria</taxon>
        <taxon>Pseudomonadales</taxon>
        <taxon>Pseudomonadaceae</taxon>
        <taxon>Pseudomonas</taxon>
    </lineage>
</organism>
<reference evidence="1 2" key="1">
    <citation type="submission" date="2020-02" db="EMBL/GenBank/DDBJ databases">
        <title>Integrative conjugative elements (ICEs) and plasmids drive adaptation of Pseudomonas nitroreducens strain HBP1 to wastewater environment.</title>
        <authorList>
            <person name="Sentchilo V."/>
            <person name="Carraro N."/>
            <person name="Bertelli C."/>
            <person name="van der Meer J.R."/>
        </authorList>
    </citation>
    <scope>NUCLEOTIDE SEQUENCE [LARGE SCALE GENOMIC DNA]</scope>
    <source>
        <strain evidence="1 2">HBP1</strain>
    </source>
</reference>
<evidence type="ECO:0000313" key="2">
    <source>
        <dbReference type="Proteomes" id="UP000501063"/>
    </source>
</evidence>
<sequence length="280" mass="30079">MNRKGLLLMFVATLNVAGCNAEDHGGNKHGGYKRPKQLAVSAAAPQPWREECSACHLAYSPGLLPPDAWRVQMSDLSNHYGSDASLDPDTEKVILDFLLQASMANRLPVEGGSPGNPPRITETRWFLKKHDDISASTFKRPNIGSAANCSACHRDAEKGDFDEDRVKIPKAQAQSAEVANLLQQKPQPADHYAPLAATAKGSGASNSCRVTSLTSNIHCDTSPGTPGEPATVIVWTQAADGTWTCSFSGSSNTGLVPRNCMILESRQENLMPPVIEKSTR</sequence>
<dbReference type="KEGG" id="pnt:G5B91_19015"/>
<dbReference type="InterPro" id="IPR018588">
    <property type="entry name" value="Dihaem_cytochrome-c"/>
</dbReference>
<dbReference type="RefSeq" id="WP_024763797.1">
    <property type="nucleotide sequence ID" value="NZ_CP049140.1"/>
</dbReference>
<name>A0A6G6IYV8_PSENT</name>